<evidence type="ECO:0000313" key="2">
    <source>
        <dbReference type="EMBL" id="MBI6882969.1"/>
    </source>
</evidence>
<reference evidence="2" key="1">
    <citation type="submission" date="2020-12" db="EMBL/GenBank/DDBJ databases">
        <title>Enhanced detection system for hospital associated transmission using whole genome sequencing surveillance.</title>
        <authorList>
            <person name="Harrison L.H."/>
            <person name="Van Tyne D."/>
            <person name="Marsh J.W."/>
            <person name="Griffith M.P."/>
            <person name="Snyder D.J."/>
            <person name="Cooper V.S."/>
            <person name="Mustapha M."/>
        </authorList>
    </citation>
    <scope>NUCLEOTIDE SEQUENCE</scope>
    <source>
        <strain evidence="2">PSB00042</strain>
    </source>
</reference>
<feature type="region of interest" description="Disordered" evidence="1">
    <location>
        <begin position="282"/>
        <end position="312"/>
    </location>
</feature>
<evidence type="ECO:0000256" key="1">
    <source>
        <dbReference type="SAM" id="MobiDB-lite"/>
    </source>
</evidence>
<organism evidence="2 3">
    <name type="scientific">Pseudomonas putida</name>
    <name type="common">Arthrobacter siderocapsulatus</name>
    <dbReference type="NCBI Taxonomy" id="303"/>
    <lineage>
        <taxon>Bacteria</taxon>
        <taxon>Pseudomonadati</taxon>
        <taxon>Pseudomonadota</taxon>
        <taxon>Gammaproteobacteria</taxon>
        <taxon>Pseudomonadales</taxon>
        <taxon>Pseudomonadaceae</taxon>
        <taxon>Pseudomonas</taxon>
    </lineage>
</organism>
<dbReference type="EMBL" id="JAEHTE010000002">
    <property type="protein sequence ID" value="MBI6882969.1"/>
    <property type="molecule type" value="Genomic_DNA"/>
</dbReference>
<dbReference type="Proteomes" id="UP000637061">
    <property type="component" value="Unassembled WGS sequence"/>
</dbReference>
<dbReference type="RefSeq" id="WP_198746592.1">
    <property type="nucleotide sequence ID" value="NZ_JAEHTE010000002.1"/>
</dbReference>
<dbReference type="AlphaFoldDB" id="A0A8I1JIW2"/>
<feature type="region of interest" description="Disordered" evidence="1">
    <location>
        <begin position="319"/>
        <end position="338"/>
    </location>
</feature>
<sequence length="403" mass="42629">MRKKLNDSDLISTINAASSPLTADEIAKSLGTHRTAVVPMLRSLVSTKKIVQVTNSGSTPAFGRRPSADGAQEPLANNVIQMTQPRHKEENVESPQPQATPAAERVRKPRAVGSTKSGAPLQEGKSAQASKAPASPVEPEINQEPVKQPVAATHTLEVPVEKSISIPPVIAGASSEDARSQVLRMLSDEPATQEEIFAALGKVENVLDDLVKNEDVVSYFIIDKHVFELTPKGYDTFSALPELKVEPITVTATTPVVEDAGVAAASVADVTEEASIAAMVQPEAPQAPVEAPAATTVSTPVASSADKGDAKAEIKPVVAEAQRSEQPQQKGSESIPENPIMKEMAALMEKLVSERIQGLSEQIEQGKRDRKALTQVGTSIKKATTALQAALDALNEVAEMISE</sequence>
<proteinExistence type="predicted"/>
<comment type="caution">
    <text evidence="2">The sequence shown here is derived from an EMBL/GenBank/DDBJ whole genome shotgun (WGS) entry which is preliminary data.</text>
</comment>
<accession>A0A8I1JIW2</accession>
<feature type="compositionally biased region" description="Low complexity" evidence="1">
    <location>
        <begin position="282"/>
        <end position="305"/>
    </location>
</feature>
<gene>
    <name evidence="2" type="ORF">JEU22_03505</name>
</gene>
<protein>
    <submittedName>
        <fullName evidence="2">Uncharacterized protein</fullName>
    </submittedName>
</protein>
<feature type="compositionally biased region" description="Low complexity" evidence="1">
    <location>
        <begin position="125"/>
        <end position="135"/>
    </location>
</feature>
<feature type="region of interest" description="Disordered" evidence="1">
    <location>
        <begin position="85"/>
        <end position="146"/>
    </location>
</feature>
<name>A0A8I1JIW2_PSEPU</name>
<evidence type="ECO:0000313" key="3">
    <source>
        <dbReference type="Proteomes" id="UP000637061"/>
    </source>
</evidence>